<dbReference type="Gene3D" id="3.80.10.10">
    <property type="entry name" value="Ribonuclease Inhibitor"/>
    <property type="match status" value="2"/>
</dbReference>
<comment type="caution">
    <text evidence="23">The sequence shown here is derived from an EMBL/GenBank/DDBJ whole genome shotgun (WGS) entry which is preliminary data.</text>
</comment>
<keyword evidence="5" id="KW-1003">Cell membrane</keyword>
<evidence type="ECO:0000256" key="5">
    <source>
        <dbReference type="ARBA" id="ARBA00022475"/>
    </source>
</evidence>
<dbReference type="PANTHER" id="PTHR24365">
    <property type="entry name" value="TOLL-LIKE RECEPTOR"/>
    <property type="match status" value="1"/>
</dbReference>
<keyword evidence="10" id="KW-0677">Repeat</keyword>
<evidence type="ECO:0000256" key="7">
    <source>
        <dbReference type="ARBA" id="ARBA00022614"/>
    </source>
</evidence>
<keyword evidence="9" id="KW-0732">Signal</keyword>
<evidence type="ECO:0000256" key="4">
    <source>
        <dbReference type="ARBA" id="ARBA00009634"/>
    </source>
</evidence>
<dbReference type="InterPro" id="IPR000157">
    <property type="entry name" value="TIR_dom"/>
</dbReference>
<evidence type="ECO:0000313" key="23">
    <source>
        <dbReference type="EMBL" id="KAF7710581.1"/>
    </source>
</evidence>
<keyword evidence="6" id="KW-0399">Innate immunity</keyword>
<dbReference type="GO" id="GO:0034142">
    <property type="term" value="P:toll-like receptor 4 signaling pathway"/>
    <property type="evidence" value="ECO:0007669"/>
    <property type="project" value="TreeGrafter"/>
</dbReference>
<dbReference type="GO" id="GO:0046696">
    <property type="term" value="C:lipopolysaccharide receptor complex"/>
    <property type="evidence" value="ECO:0007669"/>
    <property type="project" value="TreeGrafter"/>
</dbReference>
<dbReference type="SMART" id="SM00255">
    <property type="entry name" value="TIR"/>
    <property type="match status" value="1"/>
</dbReference>
<sequence length="579" mass="66437">YIADDAFHNVRNVVILILTGNPISYIAPDSLNSLHKLQRLLLVDIGLLSLNAQFSNLTNLQELKVGTNKIQTIALPQFMISFKDFRVLDLHANNISIMEHVPFRQLKELYVGRLHLSVIPDLSHVHSLEKLVVVDNKAALFHGLSDMPKLQHVDLSRNQMILQECCSLYFRNAPNIRHINLSHNAKIWLNAKPFFNLELVEELDFHHTVLDLIGQTGVLQNLKNLKYLDLSYTRTVFSSYLAFHGLQSIKIIKIAGNTFQGTTLTDLFENLTALEVLDMSHCGIDQIPCIAFRNLQKLRQLLLSQNNLMVLDFLTQPNLQSLTHLAVDQNSISAIKLSTLQNLPVNLSVFDITSNPISCFCTQTDFILWIVKHKKLFPNSNNVLCKTLWSDSKIRLIDFDVEDCIHIRRLTIVLCVCAAIFLILVSVLTYKFQFYLRYAYILLRGYNVTRQQEFSYDAFVIYSSKDESWVMDELLENLENGCPPIQLCLHVRDFEAGKAITSNIIDEGIMGSHKIIVVVSKHFIESSWCRFEFEVAQSWLVMQGNANIIIIILEDVEEEKSKKVFGLHKHLRNNTYLKW</sequence>
<keyword evidence="14 21" id="KW-1133">Transmembrane helix</keyword>
<keyword evidence="24" id="KW-1185">Reference proteome</keyword>
<evidence type="ECO:0000256" key="19">
    <source>
        <dbReference type="ARBA" id="ARBA00023273"/>
    </source>
</evidence>
<dbReference type="EMBL" id="JABFDY010000002">
    <property type="protein sequence ID" value="KAF7710581.1"/>
    <property type="molecule type" value="Genomic_DNA"/>
</dbReference>
<dbReference type="Proteomes" id="UP000606274">
    <property type="component" value="Unassembled WGS sequence"/>
</dbReference>
<accession>A0A8T0BTD2</accession>
<dbReference type="GO" id="GO:0006954">
    <property type="term" value="P:inflammatory response"/>
    <property type="evidence" value="ECO:0007669"/>
    <property type="project" value="UniProtKB-KW"/>
</dbReference>
<evidence type="ECO:0000256" key="20">
    <source>
        <dbReference type="ARBA" id="ARBA00040109"/>
    </source>
</evidence>
<name>A0A8T0BTD2_SILME</name>
<evidence type="ECO:0000259" key="22">
    <source>
        <dbReference type="PROSITE" id="PS50104"/>
    </source>
</evidence>
<dbReference type="GO" id="GO:0002755">
    <property type="term" value="P:MyD88-dependent toll-like receptor signaling pathway"/>
    <property type="evidence" value="ECO:0007669"/>
    <property type="project" value="TreeGrafter"/>
</dbReference>
<dbReference type="GO" id="GO:0001530">
    <property type="term" value="F:lipopolysaccharide binding"/>
    <property type="evidence" value="ECO:0007669"/>
    <property type="project" value="TreeGrafter"/>
</dbReference>
<dbReference type="SMART" id="SM00369">
    <property type="entry name" value="LRR_TYP"/>
    <property type="match status" value="5"/>
</dbReference>
<feature type="transmembrane region" description="Helical" evidence="21">
    <location>
        <begin position="410"/>
        <end position="430"/>
    </location>
</feature>
<feature type="domain" description="TIR" evidence="22">
    <location>
        <begin position="454"/>
        <end position="579"/>
    </location>
</feature>
<dbReference type="GO" id="GO:0050829">
    <property type="term" value="P:defense response to Gram-negative bacterium"/>
    <property type="evidence" value="ECO:0007669"/>
    <property type="project" value="TreeGrafter"/>
</dbReference>
<proteinExistence type="inferred from homology"/>
<dbReference type="InterPro" id="IPR035897">
    <property type="entry name" value="Toll_tir_struct_dom_sf"/>
</dbReference>
<dbReference type="GO" id="GO:0001726">
    <property type="term" value="C:ruffle"/>
    <property type="evidence" value="ECO:0007669"/>
    <property type="project" value="UniProtKB-SubCell"/>
</dbReference>
<reference evidence="23" key="1">
    <citation type="submission" date="2020-08" db="EMBL/GenBank/DDBJ databases">
        <title>Chromosome-level assembly of Southern catfish (Silurus meridionalis) provides insights into visual adaptation to the nocturnal and benthic lifestyles.</title>
        <authorList>
            <person name="Zhang Y."/>
            <person name="Wang D."/>
            <person name="Peng Z."/>
        </authorList>
    </citation>
    <scope>NUCLEOTIDE SEQUENCE</scope>
    <source>
        <strain evidence="23">SWU-2019-XX</strain>
        <tissue evidence="23">Muscle</tissue>
    </source>
</reference>
<evidence type="ECO:0000256" key="21">
    <source>
        <dbReference type="SAM" id="Phobius"/>
    </source>
</evidence>
<feature type="non-terminal residue" evidence="23">
    <location>
        <position position="1"/>
    </location>
</feature>
<comment type="subcellular location">
    <subcellularLocation>
        <location evidence="1">Cell membrane</location>
        <topology evidence="1">Single-pass type I membrane protein</topology>
    </subcellularLocation>
    <subcellularLocation>
        <location evidence="3">Cell projection</location>
        <location evidence="3">Ruffle</location>
    </subcellularLocation>
    <subcellularLocation>
        <location evidence="2">Early endosome</location>
    </subcellularLocation>
</comment>
<evidence type="ECO:0000256" key="13">
    <source>
        <dbReference type="ARBA" id="ARBA00022859"/>
    </source>
</evidence>
<dbReference type="FunFam" id="3.40.50.10140:FF:000006">
    <property type="entry name" value="Toll-like receptor 4"/>
    <property type="match status" value="1"/>
</dbReference>
<organism evidence="23 24">
    <name type="scientific">Silurus meridionalis</name>
    <name type="common">Southern catfish</name>
    <name type="synonym">Silurus soldatovi meridionalis</name>
    <dbReference type="NCBI Taxonomy" id="175797"/>
    <lineage>
        <taxon>Eukaryota</taxon>
        <taxon>Metazoa</taxon>
        <taxon>Chordata</taxon>
        <taxon>Craniata</taxon>
        <taxon>Vertebrata</taxon>
        <taxon>Euteleostomi</taxon>
        <taxon>Actinopterygii</taxon>
        <taxon>Neopterygii</taxon>
        <taxon>Teleostei</taxon>
        <taxon>Ostariophysi</taxon>
        <taxon>Siluriformes</taxon>
        <taxon>Siluridae</taxon>
        <taxon>Silurus</taxon>
    </lineage>
</organism>
<dbReference type="InterPro" id="IPR032675">
    <property type="entry name" value="LRR_dom_sf"/>
</dbReference>
<keyword evidence="8 21" id="KW-0812">Transmembrane</keyword>
<evidence type="ECO:0000313" key="24">
    <source>
        <dbReference type="Proteomes" id="UP000606274"/>
    </source>
</evidence>
<dbReference type="GO" id="GO:0005769">
    <property type="term" value="C:early endosome"/>
    <property type="evidence" value="ECO:0007669"/>
    <property type="project" value="UniProtKB-SubCell"/>
</dbReference>
<dbReference type="GO" id="GO:0005886">
    <property type="term" value="C:plasma membrane"/>
    <property type="evidence" value="ECO:0007669"/>
    <property type="project" value="UniProtKB-SubCell"/>
</dbReference>
<evidence type="ECO:0000256" key="9">
    <source>
        <dbReference type="ARBA" id="ARBA00022729"/>
    </source>
</evidence>
<gene>
    <name evidence="23" type="ORF">HF521_009453</name>
</gene>
<dbReference type="SUPFAM" id="SSF52058">
    <property type="entry name" value="L domain-like"/>
    <property type="match status" value="1"/>
</dbReference>
<dbReference type="GO" id="GO:0001875">
    <property type="term" value="F:lipopolysaccharide immune receptor activity"/>
    <property type="evidence" value="ECO:0007669"/>
    <property type="project" value="TreeGrafter"/>
</dbReference>
<dbReference type="GO" id="GO:0032497">
    <property type="term" value="P:detection of lipopolysaccharide"/>
    <property type="evidence" value="ECO:0007669"/>
    <property type="project" value="TreeGrafter"/>
</dbReference>
<keyword evidence="11" id="KW-0967">Endosome</keyword>
<comment type="similarity">
    <text evidence="4">Belongs to the Toll-like receptor family.</text>
</comment>
<dbReference type="InterPro" id="IPR003591">
    <property type="entry name" value="Leu-rich_rpt_typical-subtyp"/>
</dbReference>
<keyword evidence="19" id="KW-0966">Cell projection</keyword>
<keyword evidence="16" id="KW-0675">Receptor</keyword>
<dbReference type="Pfam" id="PF01582">
    <property type="entry name" value="TIR"/>
    <property type="match status" value="1"/>
</dbReference>
<dbReference type="InterPro" id="IPR001611">
    <property type="entry name" value="Leu-rich_rpt"/>
</dbReference>
<dbReference type="Gene3D" id="3.40.50.10140">
    <property type="entry name" value="Toll/interleukin-1 receptor homology (TIR) domain"/>
    <property type="match status" value="1"/>
</dbReference>
<evidence type="ECO:0000256" key="18">
    <source>
        <dbReference type="ARBA" id="ARBA00023198"/>
    </source>
</evidence>
<dbReference type="PROSITE" id="PS50104">
    <property type="entry name" value="TIR"/>
    <property type="match status" value="1"/>
</dbReference>
<dbReference type="Pfam" id="PF00560">
    <property type="entry name" value="LRR_1"/>
    <property type="match status" value="1"/>
</dbReference>
<keyword evidence="7" id="KW-0433">Leucine-rich repeat</keyword>
<dbReference type="AlphaFoldDB" id="A0A8T0BTD2"/>
<evidence type="ECO:0000256" key="8">
    <source>
        <dbReference type="ARBA" id="ARBA00022692"/>
    </source>
</evidence>
<evidence type="ECO:0000256" key="10">
    <source>
        <dbReference type="ARBA" id="ARBA00022737"/>
    </source>
</evidence>
<dbReference type="SUPFAM" id="SSF52200">
    <property type="entry name" value="Toll/Interleukin receptor TIR domain"/>
    <property type="match status" value="1"/>
</dbReference>
<keyword evidence="17" id="KW-0325">Glycoprotein</keyword>
<evidence type="ECO:0000256" key="11">
    <source>
        <dbReference type="ARBA" id="ARBA00022753"/>
    </source>
</evidence>
<evidence type="ECO:0000256" key="15">
    <source>
        <dbReference type="ARBA" id="ARBA00023136"/>
    </source>
</evidence>
<keyword evidence="13" id="KW-0391">Immunity</keyword>
<evidence type="ECO:0000256" key="2">
    <source>
        <dbReference type="ARBA" id="ARBA00004412"/>
    </source>
</evidence>
<evidence type="ECO:0000256" key="16">
    <source>
        <dbReference type="ARBA" id="ARBA00023170"/>
    </source>
</evidence>
<protein>
    <recommendedName>
        <fullName evidence="20">Toll-like receptor 4</fullName>
    </recommendedName>
</protein>
<feature type="non-terminal residue" evidence="23">
    <location>
        <position position="579"/>
    </location>
</feature>
<keyword evidence="12" id="KW-0832">Ubl conjugation</keyword>
<keyword evidence="15 21" id="KW-0472">Membrane</keyword>
<evidence type="ECO:0000256" key="3">
    <source>
        <dbReference type="ARBA" id="ARBA00004466"/>
    </source>
</evidence>
<evidence type="ECO:0000256" key="12">
    <source>
        <dbReference type="ARBA" id="ARBA00022843"/>
    </source>
</evidence>
<dbReference type="PANTHER" id="PTHR24365:SF521">
    <property type="entry name" value="TOLL-LIKE RECEPTOR 4"/>
    <property type="match status" value="1"/>
</dbReference>
<keyword evidence="18" id="KW-0395">Inflammatory response</keyword>
<dbReference type="GO" id="GO:0045087">
    <property type="term" value="P:innate immune response"/>
    <property type="evidence" value="ECO:0007669"/>
    <property type="project" value="UniProtKB-KW"/>
</dbReference>
<evidence type="ECO:0000256" key="14">
    <source>
        <dbReference type="ARBA" id="ARBA00022989"/>
    </source>
</evidence>
<evidence type="ECO:0000256" key="1">
    <source>
        <dbReference type="ARBA" id="ARBA00004251"/>
    </source>
</evidence>
<evidence type="ECO:0000256" key="6">
    <source>
        <dbReference type="ARBA" id="ARBA00022588"/>
    </source>
</evidence>
<evidence type="ECO:0000256" key="17">
    <source>
        <dbReference type="ARBA" id="ARBA00023180"/>
    </source>
</evidence>